<organism evidence="1 2">
    <name type="scientific">Marvinbryantia formatexigens DSM 14469</name>
    <dbReference type="NCBI Taxonomy" id="478749"/>
    <lineage>
        <taxon>Bacteria</taxon>
        <taxon>Bacillati</taxon>
        <taxon>Bacillota</taxon>
        <taxon>Clostridia</taxon>
        <taxon>Lachnospirales</taxon>
        <taxon>Lachnospiraceae</taxon>
        <taxon>Marvinbryantia</taxon>
    </lineage>
</organism>
<evidence type="ECO:0000313" key="2">
    <source>
        <dbReference type="Proteomes" id="UP000005561"/>
    </source>
</evidence>
<protein>
    <submittedName>
        <fullName evidence="1">AP2 domain protein</fullName>
    </submittedName>
</protein>
<name>C6LDH5_9FIRM</name>
<dbReference type="Proteomes" id="UP000005561">
    <property type="component" value="Unassembled WGS sequence"/>
</dbReference>
<dbReference type="GO" id="GO:0003677">
    <property type="term" value="F:DNA binding"/>
    <property type="evidence" value="ECO:0007669"/>
    <property type="project" value="InterPro"/>
</dbReference>
<dbReference type="InterPro" id="IPR016177">
    <property type="entry name" value="DNA-bd_dom_sf"/>
</dbReference>
<comment type="caution">
    <text evidence="1">The sequence shown here is derived from an EMBL/GenBank/DDBJ whole genome shotgun (WGS) entry which is preliminary data.</text>
</comment>
<reference evidence="1" key="1">
    <citation type="submission" date="2009-07" db="EMBL/GenBank/DDBJ databases">
        <authorList>
            <person name="Weinstock G."/>
            <person name="Sodergren E."/>
            <person name="Clifton S."/>
            <person name="Fulton L."/>
            <person name="Fulton B."/>
            <person name="Courtney L."/>
            <person name="Fronick C."/>
            <person name="Harrison M."/>
            <person name="Strong C."/>
            <person name="Farmer C."/>
            <person name="Delahaunty K."/>
            <person name="Markovic C."/>
            <person name="Hall O."/>
            <person name="Minx P."/>
            <person name="Tomlinson C."/>
            <person name="Mitreva M."/>
            <person name="Nelson J."/>
            <person name="Hou S."/>
            <person name="Wollam A."/>
            <person name="Pepin K.H."/>
            <person name="Johnson M."/>
            <person name="Bhonagiri V."/>
            <person name="Nash W.E."/>
            <person name="Warren W."/>
            <person name="Chinwalla A."/>
            <person name="Mardis E.R."/>
            <person name="Wilson R.K."/>
        </authorList>
    </citation>
    <scope>NUCLEOTIDE SEQUENCE [LARGE SCALE GENOMIC DNA]</scope>
    <source>
        <strain evidence="1">DSM 14469</strain>
    </source>
</reference>
<accession>C6LDH5</accession>
<evidence type="ECO:0000313" key="1">
    <source>
        <dbReference type="EMBL" id="EET61409.1"/>
    </source>
</evidence>
<dbReference type="eggNOG" id="ENOG5032U0J">
    <property type="taxonomic scope" value="Bacteria"/>
</dbReference>
<proteinExistence type="predicted"/>
<gene>
    <name evidence="1" type="ORF">BRYFOR_06584</name>
</gene>
<sequence length="322" mass="36787">MVVRIMAGKSKNLVGQRFGHLTVLEKTPERFCGYVVWRCRCDCGRETLANTKYLQRGTATDCGCILKNAPRGRNTAADLTGQQFGHLTVESRAENRRRNMYWNCRCDCGNTKIVSLYSLKSGKTTSCGCENLWMHHMKDDLAGQRFGRLVALAPTKEKSKKSSVYWHCRCDCGKEVEVTRDALLSGVQKSCGCLRREVQDGIRNRLTRVDGTCIEWLEKRKYRSDNTSGFRGVNKTERGSYRVNIGFKGSRFYLGKYKNFDEAVRARLEAEEMIYGGFVKSYRLWSEKAQADVEWAQQNPLVFEVVKEKDGLRVITSVSENE</sequence>
<dbReference type="AlphaFoldDB" id="C6LDH5"/>
<keyword evidence="2" id="KW-1185">Reference proteome</keyword>
<dbReference type="SUPFAM" id="SSF54171">
    <property type="entry name" value="DNA-binding domain"/>
    <property type="match status" value="1"/>
</dbReference>
<dbReference type="STRING" id="168384.SAMN05660368_01532"/>
<dbReference type="EMBL" id="ACCL02000006">
    <property type="protein sequence ID" value="EET61409.1"/>
    <property type="molecule type" value="Genomic_DNA"/>
</dbReference>